<keyword evidence="3" id="KW-1185">Reference proteome</keyword>
<dbReference type="EMBL" id="FNGA01000003">
    <property type="protein sequence ID" value="SDL15643.1"/>
    <property type="molecule type" value="Genomic_DNA"/>
</dbReference>
<evidence type="ECO:0000313" key="3">
    <source>
        <dbReference type="Proteomes" id="UP000199053"/>
    </source>
</evidence>
<keyword evidence="1" id="KW-0175">Coiled coil</keyword>
<evidence type="ECO:0000313" key="2">
    <source>
        <dbReference type="EMBL" id="SDL15643.1"/>
    </source>
</evidence>
<name>A0A1G9HST5_9BACT</name>
<protein>
    <submittedName>
        <fullName evidence="2">Uncharacterized protein</fullName>
    </submittedName>
</protein>
<dbReference type="AlphaFoldDB" id="A0A1G9HST5"/>
<accession>A0A1G9HST5</accession>
<evidence type="ECO:0000256" key="1">
    <source>
        <dbReference type="SAM" id="Coils"/>
    </source>
</evidence>
<organism evidence="2 3">
    <name type="scientific">Maridesulfovibrio ferrireducens</name>
    <dbReference type="NCBI Taxonomy" id="246191"/>
    <lineage>
        <taxon>Bacteria</taxon>
        <taxon>Pseudomonadati</taxon>
        <taxon>Thermodesulfobacteriota</taxon>
        <taxon>Desulfovibrionia</taxon>
        <taxon>Desulfovibrionales</taxon>
        <taxon>Desulfovibrionaceae</taxon>
        <taxon>Maridesulfovibrio</taxon>
    </lineage>
</organism>
<dbReference type="OrthoDB" id="5450140at2"/>
<proteinExistence type="predicted"/>
<dbReference type="Proteomes" id="UP000199053">
    <property type="component" value="Unassembled WGS sequence"/>
</dbReference>
<dbReference type="RefSeq" id="WP_092161169.1">
    <property type="nucleotide sequence ID" value="NZ_FNGA01000003.1"/>
</dbReference>
<reference evidence="3" key="1">
    <citation type="submission" date="2016-10" db="EMBL/GenBank/DDBJ databases">
        <authorList>
            <person name="Varghese N."/>
            <person name="Submissions S."/>
        </authorList>
    </citation>
    <scope>NUCLEOTIDE SEQUENCE [LARGE SCALE GENOMIC DNA]</scope>
    <source>
        <strain evidence="3">DSM 16995</strain>
    </source>
</reference>
<feature type="coiled-coil region" evidence="1">
    <location>
        <begin position="263"/>
        <end position="300"/>
    </location>
</feature>
<gene>
    <name evidence="2" type="ORF">SAMN05660337_2285</name>
</gene>
<sequence length="332" mass="37377">MLTSTNSLISGSGTAGSYFSNISNDSSKTETPHISKDLSRGQIRRQLQMQFASQSFGLTSDEQQQVGSYFSQINNIYGVNDSAMRAGQEKKFGELKSQLDDLYGLSGEPKKLTDEEKTKLDDIQTKLDELYDILPTKDPQGADRNRAESLKWELRKLYYPEGKVLTSAEKKMETSIQAELKELFGIEGPKTLTSEEQVTADDLRKQMDEILGTTKKELTDEEKIKADGIIKEMEEIAGKLVTHGLSNIEKTLYFRFDERADELNKLSKERPLTEKEQEELKKTNTNINTLLDKAAKIQEQQDAQAKQVHSQMNGFFSQMGYKGGGSLLSTRV</sequence>